<accession>A0A085MU59</accession>
<sequence>MSRPSLIQHAKLPIREFREPPFYCAQIEDILPMYGAYATVSFGRSNARMEPKRNAVSQVTLRRREVRAIH</sequence>
<dbReference type="Proteomes" id="UP000030758">
    <property type="component" value="Unassembled WGS sequence"/>
</dbReference>
<gene>
    <name evidence="1" type="ORF">M513_12633</name>
    <name evidence="2" type="ORF">M514_12633</name>
</gene>
<organism evidence="2">
    <name type="scientific">Trichuris suis</name>
    <name type="common">pig whipworm</name>
    <dbReference type="NCBI Taxonomy" id="68888"/>
    <lineage>
        <taxon>Eukaryota</taxon>
        <taxon>Metazoa</taxon>
        <taxon>Ecdysozoa</taxon>
        <taxon>Nematoda</taxon>
        <taxon>Enoplea</taxon>
        <taxon>Dorylaimia</taxon>
        <taxon>Trichinellida</taxon>
        <taxon>Trichuridae</taxon>
        <taxon>Trichuris</taxon>
    </lineage>
</organism>
<keyword evidence="3" id="KW-1185">Reference proteome</keyword>
<name>A0A085MU59_9BILA</name>
<proteinExistence type="predicted"/>
<dbReference type="AlphaFoldDB" id="A0A085MU59"/>
<dbReference type="EMBL" id="KL367650">
    <property type="protein sequence ID" value="KFD60755.1"/>
    <property type="molecule type" value="Genomic_DNA"/>
</dbReference>
<evidence type="ECO:0000313" key="1">
    <source>
        <dbReference type="EMBL" id="KFD46491.1"/>
    </source>
</evidence>
<reference evidence="2 3" key="1">
    <citation type="journal article" date="2014" name="Nat. Genet.">
        <title>Genome and transcriptome of the porcine whipworm Trichuris suis.</title>
        <authorList>
            <person name="Jex A.R."/>
            <person name="Nejsum P."/>
            <person name="Schwarz E.M."/>
            <person name="Hu L."/>
            <person name="Young N.D."/>
            <person name="Hall R.S."/>
            <person name="Korhonen P.K."/>
            <person name="Liao S."/>
            <person name="Thamsborg S."/>
            <person name="Xia J."/>
            <person name="Xu P."/>
            <person name="Wang S."/>
            <person name="Scheerlinck J.P."/>
            <person name="Hofmann A."/>
            <person name="Sternberg P.W."/>
            <person name="Wang J."/>
            <person name="Gasser R.B."/>
        </authorList>
    </citation>
    <scope>NUCLEOTIDE SEQUENCE [LARGE SCALE GENOMIC DNA]</scope>
    <source>
        <strain evidence="2">DCEP-RM93F</strain>
        <strain evidence="1">DCEP-RM93M</strain>
    </source>
</reference>
<protein>
    <submittedName>
        <fullName evidence="2">Uncharacterized protein</fullName>
    </submittedName>
</protein>
<evidence type="ECO:0000313" key="3">
    <source>
        <dbReference type="Proteomes" id="UP000030764"/>
    </source>
</evidence>
<dbReference type="EMBL" id="KL363368">
    <property type="protein sequence ID" value="KFD46491.1"/>
    <property type="molecule type" value="Genomic_DNA"/>
</dbReference>
<evidence type="ECO:0000313" key="2">
    <source>
        <dbReference type="EMBL" id="KFD60755.1"/>
    </source>
</evidence>
<dbReference type="Proteomes" id="UP000030764">
    <property type="component" value="Unassembled WGS sequence"/>
</dbReference>